<name>A0A1I2FAG5_9BACT</name>
<proteinExistence type="predicted"/>
<evidence type="ECO:0000313" key="2">
    <source>
        <dbReference type="EMBL" id="SFF02454.1"/>
    </source>
</evidence>
<dbReference type="RefSeq" id="WP_091544009.1">
    <property type="nucleotide sequence ID" value="NZ_FONY01000013.1"/>
</dbReference>
<dbReference type="AlphaFoldDB" id="A0A1I2FAG5"/>
<keyword evidence="3" id="KW-1185">Reference proteome</keyword>
<dbReference type="InterPro" id="IPR018673">
    <property type="entry name" value="DUF2141"/>
</dbReference>
<sequence length="143" mass="15575">MAKFILFPTLLIIGLSMNCMAQTGTVVLNVQGIQTSKGGEISAGIFVKENFPKVGKQLVGIQKAITDNQMQIVFENVPTGYYGVVAFQDIDKNKDLKTNFVGFPTEPIGFSNDAKIKFGPPAFDDAKVKVEEGKTLMLTINLK</sequence>
<dbReference type="Pfam" id="PF09912">
    <property type="entry name" value="DUF2141"/>
    <property type="match status" value="1"/>
</dbReference>
<organism evidence="2 3">
    <name type="scientific">Thermoflexibacter ruber</name>
    <dbReference type="NCBI Taxonomy" id="1003"/>
    <lineage>
        <taxon>Bacteria</taxon>
        <taxon>Pseudomonadati</taxon>
        <taxon>Bacteroidota</taxon>
        <taxon>Cytophagia</taxon>
        <taxon>Cytophagales</taxon>
        <taxon>Thermoflexibacteraceae</taxon>
        <taxon>Thermoflexibacter</taxon>
    </lineage>
</organism>
<accession>A0A1I2FAG5</accession>
<dbReference type="Proteomes" id="UP000199513">
    <property type="component" value="Unassembled WGS sequence"/>
</dbReference>
<evidence type="ECO:0000313" key="3">
    <source>
        <dbReference type="Proteomes" id="UP000199513"/>
    </source>
</evidence>
<evidence type="ECO:0000256" key="1">
    <source>
        <dbReference type="SAM" id="SignalP"/>
    </source>
</evidence>
<feature type="chain" id="PRO_5011744431" evidence="1">
    <location>
        <begin position="22"/>
        <end position="143"/>
    </location>
</feature>
<dbReference type="OrthoDB" id="9788332at2"/>
<dbReference type="EMBL" id="FONY01000013">
    <property type="protein sequence ID" value="SFF02454.1"/>
    <property type="molecule type" value="Genomic_DNA"/>
</dbReference>
<protein>
    <submittedName>
        <fullName evidence="2">Uncharacterized conserved protein, DUF2141 family</fullName>
    </submittedName>
</protein>
<feature type="signal peptide" evidence="1">
    <location>
        <begin position="1"/>
        <end position="21"/>
    </location>
</feature>
<reference evidence="2 3" key="1">
    <citation type="submission" date="2016-10" db="EMBL/GenBank/DDBJ databases">
        <authorList>
            <person name="de Groot N.N."/>
        </authorList>
    </citation>
    <scope>NUCLEOTIDE SEQUENCE [LARGE SCALE GENOMIC DNA]</scope>
    <source>
        <strain>GEY</strain>
        <strain evidence="3">DSM 9560</strain>
    </source>
</reference>
<keyword evidence="1" id="KW-0732">Signal</keyword>
<dbReference type="STRING" id="1003.SAMN04488541_101336"/>
<gene>
    <name evidence="2" type="ORF">SAMN04488541_101336</name>
</gene>